<protein>
    <submittedName>
        <fullName evidence="11">Cytochrome c551</fullName>
    </submittedName>
</protein>
<proteinExistence type="predicted"/>
<gene>
    <name evidence="11" type="ORF">C8P63_104136</name>
</gene>
<name>A0A2T6C4P3_9BACL</name>
<evidence type="ECO:0000256" key="1">
    <source>
        <dbReference type="ARBA" id="ARBA00022448"/>
    </source>
</evidence>
<organism evidence="11 12">
    <name type="scientific">Melghirimyces profundicolus</name>
    <dbReference type="NCBI Taxonomy" id="1242148"/>
    <lineage>
        <taxon>Bacteria</taxon>
        <taxon>Bacillati</taxon>
        <taxon>Bacillota</taxon>
        <taxon>Bacilli</taxon>
        <taxon>Bacillales</taxon>
        <taxon>Thermoactinomycetaceae</taxon>
        <taxon>Melghirimyces</taxon>
    </lineage>
</organism>
<dbReference type="SUPFAM" id="SSF46626">
    <property type="entry name" value="Cytochrome c"/>
    <property type="match status" value="1"/>
</dbReference>
<feature type="signal peptide" evidence="9">
    <location>
        <begin position="1"/>
        <end position="28"/>
    </location>
</feature>
<keyword evidence="9" id="KW-0732">Signal</keyword>
<dbReference type="InterPro" id="IPR051811">
    <property type="entry name" value="Cytochrome_c550/c551-like"/>
</dbReference>
<dbReference type="GO" id="GO:0016020">
    <property type="term" value="C:membrane"/>
    <property type="evidence" value="ECO:0007669"/>
    <property type="project" value="InterPro"/>
</dbReference>
<accession>A0A2T6C4P3</accession>
<feature type="binding site" description="axial binding residue" evidence="7">
    <location>
        <position position="57"/>
    </location>
    <ligand>
        <name>heme c</name>
        <dbReference type="ChEBI" id="CHEBI:61717"/>
    </ligand>
    <ligandPart>
        <name>Fe</name>
        <dbReference type="ChEBI" id="CHEBI:18248"/>
    </ligandPart>
</feature>
<comment type="PTM">
    <text evidence="6">Binds 1 heme c group covalently per subunit.</text>
</comment>
<evidence type="ECO:0000256" key="7">
    <source>
        <dbReference type="PIRSR" id="PIRSR000025-2"/>
    </source>
</evidence>
<evidence type="ECO:0000259" key="10">
    <source>
        <dbReference type="PROSITE" id="PS51007"/>
    </source>
</evidence>
<dbReference type="PANTHER" id="PTHR37823">
    <property type="entry name" value="CYTOCHROME C-553-LIKE"/>
    <property type="match status" value="1"/>
</dbReference>
<feature type="compositionally biased region" description="Polar residues" evidence="8">
    <location>
        <begin position="23"/>
        <end position="37"/>
    </location>
</feature>
<dbReference type="RefSeq" id="WP_170109499.1">
    <property type="nucleotide sequence ID" value="NZ_QBKR01000004.1"/>
</dbReference>
<dbReference type="EMBL" id="QBKR01000004">
    <property type="protein sequence ID" value="PTX63291.1"/>
    <property type="molecule type" value="Genomic_DNA"/>
</dbReference>
<dbReference type="Gene3D" id="1.10.760.10">
    <property type="entry name" value="Cytochrome c-like domain"/>
    <property type="match status" value="1"/>
</dbReference>
<dbReference type="Pfam" id="PF13442">
    <property type="entry name" value="Cytochrome_CBB3"/>
    <property type="match status" value="1"/>
</dbReference>
<dbReference type="Proteomes" id="UP000244240">
    <property type="component" value="Unassembled WGS sequence"/>
</dbReference>
<dbReference type="InterPro" id="IPR012218">
    <property type="entry name" value="Cyt_c_BACSU-c550-type"/>
</dbReference>
<keyword evidence="2 6" id="KW-0349">Heme</keyword>
<evidence type="ECO:0000256" key="3">
    <source>
        <dbReference type="ARBA" id="ARBA00022723"/>
    </source>
</evidence>
<evidence type="ECO:0000256" key="9">
    <source>
        <dbReference type="SAM" id="SignalP"/>
    </source>
</evidence>
<feature type="binding site" description="axial binding residue" evidence="7">
    <location>
        <position position="92"/>
    </location>
    <ligand>
        <name>heme c</name>
        <dbReference type="ChEBI" id="CHEBI:61717"/>
    </ligand>
    <ligandPart>
        <name>Fe</name>
        <dbReference type="ChEBI" id="CHEBI:18248"/>
    </ligandPart>
</feature>
<evidence type="ECO:0000313" key="12">
    <source>
        <dbReference type="Proteomes" id="UP000244240"/>
    </source>
</evidence>
<dbReference type="PROSITE" id="PS51007">
    <property type="entry name" value="CYTC"/>
    <property type="match status" value="1"/>
</dbReference>
<sequence length="114" mass="11771">MNRSSWKGLILAFAVAAAVTGCSQSSQPASGSDTSGETEVDAAQAKATYRSNCMGCHGENLEGAQGPSLEKVGAKYSAKKIEAIIQGGKGAMPAQVSLNPEERKNLAGWLADKK</sequence>
<evidence type="ECO:0000313" key="11">
    <source>
        <dbReference type="EMBL" id="PTX63291.1"/>
    </source>
</evidence>
<dbReference type="PIRSF" id="PIRSF000025">
    <property type="entry name" value="Cytc_Bsub_c550"/>
    <property type="match status" value="1"/>
</dbReference>
<comment type="caution">
    <text evidence="11">The sequence shown here is derived from an EMBL/GenBank/DDBJ whole genome shotgun (WGS) entry which is preliminary data.</text>
</comment>
<dbReference type="AlphaFoldDB" id="A0A2T6C4P3"/>
<dbReference type="InterPro" id="IPR009056">
    <property type="entry name" value="Cyt_c-like_dom"/>
</dbReference>
<keyword evidence="12" id="KW-1185">Reference proteome</keyword>
<feature type="domain" description="Cytochrome c" evidence="10">
    <location>
        <begin position="40"/>
        <end position="114"/>
    </location>
</feature>
<feature type="binding site" description="covalent" evidence="6">
    <location>
        <position position="53"/>
    </location>
    <ligand>
        <name>heme c</name>
        <dbReference type="ChEBI" id="CHEBI:61717"/>
    </ligand>
</feature>
<feature type="binding site" description="covalent" evidence="6">
    <location>
        <position position="56"/>
    </location>
    <ligand>
        <name>heme c</name>
        <dbReference type="ChEBI" id="CHEBI:61717"/>
    </ligand>
</feature>
<dbReference type="InterPro" id="IPR036909">
    <property type="entry name" value="Cyt_c-like_dom_sf"/>
</dbReference>
<dbReference type="GO" id="GO:0020037">
    <property type="term" value="F:heme binding"/>
    <property type="evidence" value="ECO:0007669"/>
    <property type="project" value="InterPro"/>
</dbReference>
<evidence type="ECO:0000256" key="6">
    <source>
        <dbReference type="PIRSR" id="PIRSR000025-1"/>
    </source>
</evidence>
<evidence type="ECO:0000256" key="8">
    <source>
        <dbReference type="SAM" id="MobiDB-lite"/>
    </source>
</evidence>
<reference evidence="11 12" key="1">
    <citation type="submission" date="2018-04" db="EMBL/GenBank/DDBJ databases">
        <title>Genomic Encyclopedia of Archaeal and Bacterial Type Strains, Phase II (KMG-II): from individual species to whole genera.</title>
        <authorList>
            <person name="Goeker M."/>
        </authorList>
    </citation>
    <scope>NUCLEOTIDE SEQUENCE [LARGE SCALE GENOMIC DNA]</scope>
    <source>
        <strain evidence="11 12">DSM 45787</strain>
    </source>
</reference>
<keyword evidence="4" id="KW-0249">Electron transport</keyword>
<keyword evidence="1" id="KW-0813">Transport</keyword>
<dbReference type="GO" id="GO:0005506">
    <property type="term" value="F:iron ion binding"/>
    <property type="evidence" value="ECO:0007669"/>
    <property type="project" value="InterPro"/>
</dbReference>
<dbReference type="PROSITE" id="PS51257">
    <property type="entry name" value="PROKAR_LIPOPROTEIN"/>
    <property type="match status" value="1"/>
</dbReference>
<evidence type="ECO:0000256" key="4">
    <source>
        <dbReference type="ARBA" id="ARBA00022982"/>
    </source>
</evidence>
<feature type="chain" id="PRO_5038456849" evidence="9">
    <location>
        <begin position="29"/>
        <end position="114"/>
    </location>
</feature>
<evidence type="ECO:0000256" key="5">
    <source>
        <dbReference type="ARBA" id="ARBA00023004"/>
    </source>
</evidence>
<keyword evidence="5 7" id="KW-0408">Iron</keyword>
<feature type="region of interest" description="Disordered" evidence="8">
    <location>
        <begin position="23"/>
        <end position="43"/>
    </location>
</feature>
<dbReference type="GO" id="GO:0009055">
    <property type="term" value="F:electron transfer activity"/>
    <property type="evidence" value="ECO:0007669"/>
    <property type="project" value="InterPro"/>
</dbReference>
<evidence type="ECO:0000256" key="2">
    <source>
        <dbReference type="ARBA" id="ARBA00022617"/>
    </source>
</evidence>
<dbReference type="PANTHER" id="PTHR37823:SF3">
    <property type="entry name" value="CYTOCHROME C-551"/>
    <property type="match status" value="1"/>
</dbReference>
<keyword evidence="3 7" id="KW-0479">Metal-binding</keyword>